<accession>A0A0M3KHJ6</accession>
<evidence type="ECO:0000256" key="4">
    <source>
        <dbReference type="ARBA" id="ARBA00022490"/>
    </source>
</evidence>
<keyword evidence="10" id="KW-1185">Reference proteome</keyword>
<dbReference type="GO" id="GO:0006611">
    <property type="term" value="P:protein export from nucleus"/>
    <property type="evidence" value="ECO:0007669"/>
    <property type="project" value="TreeGrafter"/>
</dbReference>
<comment type="subcellular location">
    <subcellularLocation>
        <location evidence="2">Cytoplasm</location>
    </subcellularLocation>
    <subcellularLocation>
        <location evidence="1">Nucleus</location>
    </subcellularLocation>
</comment>
<dbReference type="GO" id="GO:0005049">
    <property type="term" value="F:nuclear export signal receptor activity"/>
    <property type="evidence" value="ECO:0007669"/>
    <property type="project" value="TreeGrafter"/>
</dbReference>
<dbReference type="GO" id="GO:0005829">
    <property type="term" value="C:cytosol"/>
    <property type="evidence" value="ECO:0007669"/>
    <property type="project" value="TreeGrafter"/>
</dbReference>
<dbReference type="SMART" id="SM00913">
    <property type="entry name" value="IBN_N"/>
    <property type="match status" value="1"/>
</dbReference>
<protein>
    <submittedName>
        <fullName evidence="11">Exportin-2 (inferred by orthology to a human protein)</fullName>
    </submittedName>
</protein>
<keyword evidence="7" id="KW-0472">Membrane</keyword>
<dbReference type="GO" id="GO:0005635">
    <property type="term" value="C:nuclear envelope"/>
    <property type="evidence" value="ECO:0007669"/>
    <property type="project" value="TreeGrafter"/>
</dbReference>
<keyword evidence="4" id="KW-0963">Cytoplasm</keyword>
<evidence type="ECO:0000256" key="3">
    <source>
        <dbReference type="ARBA" id="ARBA00022448"/>
    </source>
</evidence>
<dbReference type="SUPFAM" id="SSF48371">
    <property type="entry name" value="ARM repeat"/>
    <property type="match status" value="1"/>
</dbReference>
<dbReference type="PANTHER" id="PTHR10997:SF8">
    <property type="entry name" value="EXPORTIN-2"/>
    <property type="match status" value="1"/>
</dbReference>
<dbReference type="InterPro" id="IPR011989">
    <property type="entry name" value="ARM-like"/>
</dbReference>
<keyword evidence="5" id="KW-0653">Protein transport</keyword>
<evidence type="ECO:0000259" key="8">
    <source>
        <dbReference type="PROSITE" id="PS50166"/>
    </source>
</evidence>
<dbReference type="PANTHER" id="PTHR10997">
    <property type="entry name" value="IMPORTIN-7, 8, 11"/>
    <property type="match status" value="1"/>
</dbReference>
<evidence type="ECO:0000256" key="5">
    <source>
        <dbReference type="ARBA" id="ARBA00022927"/>
    </source>
</evidence>
<keyword evidence="3" id="KW-0813">Transport</keyword>
<evidence type="ECO:0000256" key="2">
    <source>
        <dbReference type="ARBA" id="ARBA00004496"/>
    </source>
</evidence>
<dbReference type="InterPro" id="IPR013713">
    <property type="entry name" value="XPO2_central"/>
</dbReference>
<feature type="transmembrane region" description="Helical" evidence="7">
    <location>
        <begin position="228"/>
        <end position="249"/>
    </location>
</feature>
<reference evidence="11" key="1">
    <citation type="submission" date="2017-02" db="UniProtKB">
        <authorList>
            <consortium name="WormBaseParasite"/>
        </authorList>
    </citation>
    <scope>IDENTIFICATION</scope>
</reference>
<organism evidence="11">
    <name type="scientific">Anisakis simplex</name>
    <name type="common">Herring worm</name>
    <dbReference type="NCBI Taxonomy" id="6269"/>
    <lineage>
        <taxon>Eukaryota</taxon>
        <taxon>Metazoa</taxon>
        <taxon>Ecdysozoa</taxon>
        <taxon>Nematoda</taxon>
        <taxon>Chromadorea</taxon>
        <taxon>Rhabditida</taxon>
        <taxon>Spirurina</taxon>
        <taxon>Ascaridomorpha</taxon>
        <taxon>Ascaridoidea</taxon>
        <taxon>Anisakidae</taxon>
        <taxon>Anisakis</taxon>
        <taxon>Anisakis simplex complex</taxon>
    </lineage>
</organism>
<evidence type="ECO:0000313" key="11">
    <source>
        <dbReference type="WBParaSite" id="ASIM_0002046101-mRNA-1"/>
    </source>
</evidence>
<dbReference type="Proteomes" id="UP000267096">
    <property type="component" value="Unassembled WGS sequence"/>
</dbReference>
<sequence length="250" mass="28512">MSADAMQVATTLSETLEPDAQTRRKAEDNLKQLERVPGFGIVLMQLTVSEQSPPAIRLAAAVAMKNFVKASWNKEKCEVEIGEEERKQLRAAALECMFMATGNIRKQLSQVVCIMGSYDFPGEWPELISVLSGYLSGEDLDKLVATLSTMDELFRHYRHEMKSTKLWSELAFVLQHVAAPLTELFKRMIEYIQQKDSMPIDQCQIWLDVLMLITKNFHSLNSQDLPEYFEVVLQLIYSVICSILLLLLLF</sequence>
<reference evidence="9 10" key="2">
    <citation type="submission" date="2018-11" db="EMBL/GenBank/DDBJ databases">
        <authorList>
            <consortium name="Pathogen Informatics"/>
        </authorList>
    </citation>
    <scope>NUCLEOTIDE SEQUENCE [LARGE SCALE GENOMIC DNA]</scope>
</reference>
<dbReference type="GO" id="GO:0006606">
    <property type="term" value="P:protein import into nucleus"/>
    <property type="evidence" value="ECO:0007669"/>
    <property type="project" value="TreeGrafter"/>
</dbReference>
<proteinExistence type="predicted"/>
<dbReference type="AlphaFoldDB" id="A0A0M3KHJ6"/>
<dbReference type="Pfam" id="PF08506">
    <property type="entry name" value="Cse1"/>
    <property type="match status" value="1"/>
</dbReference>
<keyword evidence="7" id="KW-1133">Transmembrane helix</keyword>
<evidence type="ECO:0000256" key="7">
    <source>
        <dbReference type="SAM" id="Phobius"/>
    </source>
</evidence>
<gene>
    <name evidence="9" type="ORF">ASIM_LOCUS19844</name>
</gene>
<evidence type="ECO:0000313" key="9">
    <source>
        <dbReference type="EMBL" id="VDK72557.1"/>
    </source>
</evidence>
<evidence type="ECO:0000256" key="6">
    <source>
        <dbReference type="ARBA" id="ARBA00023242"/>
    </source>
</evidence>
<feature type="domain" description="Importin N-terminal" evidence="8">
    <location>
        <begin position="26"/>
        <end position="99"/>
    </location>
</feature>
<dbReference type="EMBL" id="UYRR01038089">
    <property type="protein sequence ID" value="VDK72557.1"/>
    <property type="molecule type" value="Genomic_DNA"/>
</dbReference>
<dbReference type="InterPro" id="IPR016024">
    <property type="entry name" value="ARM-type_fold"/>
</dbReference>
<keyword evidence="7" id="KW-0812">Transmembrane</keyword>
<dbReference type="Pfam" id="PF03810">
    <property type="entry name" value="IBN_N"/>
    <property type="match status" value="1"/>
</dbReference>
<name>A0A0M3KHJ6_ANISI</name>
<evidence type="ECO:0000313" key="10">
    <source>
        <dbReference type="Proteomes" id="UP000267096"/>
    </source>
</evidence>
<dbReference type="InterPro" id="IPR001494">
    <property type="entry name" value="Importin-beta_N"/>
</dbReference>
<dbReference type="Gene3D" id="1.25.10.10">
    <property type="entry name" value="Leucine-rich Repeat Variant"/>
    <property type="match status" value="1"/>
</dbReference>
<dbReference type="WBParaSite" id="ASIM_0002046101-mRNA-1">
    <property type="protein sequence ID" value="ASIM_0002046101-mRNA-1"/>
    <property type="gene ID" value="ASIM_0002046101"/>
</dbReference>
<dbReference type="OrthoDB" id="3268246at2759"/>
<dbReference type="PROSITE" id="PS50166">
    <property type="entry name" value="IMPORTIN_B_NT"/>
    <property type="match status" value="1"/>
</dbReference>
<keyword evidence="6" id="KW-0539">Nucleus</keyword>
<dbReference type="GO" id="GO:0031267">
    <property type="term" value="F:small GTPase binding"/>
    <property type="evidence" value="ECO:0007669"/>
    <property type="project" value="InterPro"/>
</dbReference>
<evidence type="ECO:0000256" key="1">
    <source>
        <dbReference type="ARBA" id="ARBA00004123"/>
    </source>
</evidence>